<keyword evidence="2" id="KW-0238">DNA-binding</keyword>
<dbReference type="EMBL" id="JAGDFM010000382">
    <property type="protein sequence ID" value="KAG7378963.1"/>
    <property type="molecule type" value="Genomic_DNA"/>
</dbReference>
<proteinExistence type="predicted"/>
<dbReference type="PROSITE" id="PS50090">
    <property type="entry name" value="MYB_LIKE"/>
    <property type="match status" value="1"/>
</dbReference>
<evidence type="ECO:0000256" key="1">
    <source>
        <dbReference type="ARBA" id="ARBA00023015"/>
    </source>
</evidence>
<evidence type="ECO:0000259" key="7">
    <source>
        <dbReference type="PROSITE" id="PS51294"/>
    </source>
</evidence>
<dbReference type="InterPro" id="IPR006447">
    <property type="entry name" value="Myb_dom_plants"/>
</dbReference>
<feature type="region of interest" description="Disordered" evidence="5">
    <location>
        <begin position="64"/>
        <end position="91"/>
    </location>
</feature>
<reference evidence="8" key="1">
    <citation type="submission" date="2021-02" db="EMBL/GenBank/DDBJ databases">
        <authorList>
            <person name="Palmer J.M."/>
        </authorList>
    </citation>
    <scope>NUCLEOTIDE SEQUENCE</scope>
    <source>
        <strain evidence="8">SCRP734</strain>
    </source>
</reference>
<gene>
    <name evidence="8" type="ORF">PHYPSEUDO_009251</name>
</gene>
<dbReference type="OrthoDB" id="118550at2759"/>
<dbReference type="Proteomes" id="UP000694044">
    <property type="component" value="Unassembled WGS sequence"/>
</dbReference>
<accession>A0A8T1VFN7</accession>
<dbReference type="NCBIfam" id="TIGR01557">
    <property type="entry name" value="myb_SHAQKYF"/>
    <property type="match status" value="1"/>
</dbReference>
<feature type="domain" description="HTH myb-type" evidence="7">
    <location>
        <begin position="82"/>
        <end position="137"/>
    </location>
</feature>
<dbReference type="PROSITE" id="PS51294">
    <property type="entry name" value="HTH_MYB"/>
    <property type="match status" value="1"/>
</dbReference>
<feature type="domain" description="Myb-like" evidence="6">
    <location>
        <begin position="89"/>
        <end position="133"/>
    </location>
</feature>
<dbReference type="PANTHER" id="PTHR44191">
    <property type="entry name" value="TRANSCRIPTION FACTOR KUA1"/>
    <property type="match status" value="1"/>
</dbReference>
<dbReference type="InterPro" id="IPR001005">
    <property type="entry name" value="SANT/Myb"/>
</dbReference>
<keyword evidence="9" id="KW-1185">Reference proteome</keyword>
<dbReference type="GO" id="GO:0003677">
    <property type="term" value="F:DNA binding"/>
    <property type="evidence" value="ECO:0007669"/>
    <property type="project" value="UniProtKB-KW"/>
</dbReference>
<dbReference type="PANTHER" id="PTHR44191:SF62">
    <property type="entry name" value="OS04G0341900 PROTEIN"/>
    <property type="match status" value="1"/>
</dbReference>
<sequence>MTISTRIREELFTTTTQPGADLGLEDLDAGGPQLIRLPLTRPPDALNSGTTSCKKKLKKKAKMSTATKYKVKAEPSEDRRTSSHRHGLPWTTDEHDRFLQGLERFPSGPWKAVAAFVGTRTPRQTMTHAQKYRQKIQRRRRGLLTSSRQPVPVTSEVYGGLVITTNVKDCELVAGSSPMSVDTALKSTDARLAPLESNWFDKVEVGELDAAFRAFLEVYDPTLFPMDGDMHANASSTFSVDCNVSMDDSASIVL</sequence>
<evidence type="ECO:0000256" key="5">
    <source>
        <dbReference type="SAM" id="MobiDB-lite"/>
    </source>
</evidence>
<dbReference type="InterPro" id="IPR017930">
    <property type="entry name" value="Myb_dom"/>
</dbReference>
<protein>
    <recommendedName>
        <fullName evidence="10">Myb-like DNA-binding protein</fullName>
    </recommendedName>
</protein>
<evidence type="ECO:0008006" key="10">
    <source>
        <dbReference type="Google" id="ProtNLM"/>
    </source>
</evidence>
<dbReference type="CDD" id="cd00167">
    <property type="entry name" value="SANT"/>
    <property type="match status" value="1"/>
</dbReference>
<evidence type="ECO:0000256" key="4">
    <source>
        <dbReference type="ARBA" id="ARBA00023242"/>
    </source>
</evidence>
<evidence type="ECO:0000256" key="3">
    <source>
        <dbReference type="ARBA" id="ARBA00023163"/>
    </source>
</evidence>
<comment type="caution">
    <text evidence="8">The sequence shown here is derived from an EMBL/GenBank/DDBJ whole genome shotgun (WGS) entry which is preliminary data.</text>
</comment>
<dbReference type="GO" id="GO:0006355">
    <property type="term" value="P:regulation of DNA-templated transcription"/>
    <property type="evidence" value="ECO:0007669"/>
    <property type="project" value="UniProtKB-ARBA"/>
</dbReference>
<evidence type="ECO:0000256" key="2">
    <source>
        <dbReference type="ARBA" id="ARBA00023125"/>
    </source>
</evidence>
<name>A0A8T1VFN7_9STRA</name>
<keyword evidence="4" id="KW-0539">Nucleus</keyword>
<evidence type="ECO:0000259" key="6">
    <source>
        <dbReference type="PROSITE" id="PS50090"/>
    </source>
</evidence>
<dbReference type="InterPro" id="IPR052245">
    <property type="entry name" value="Plant_Stress_Dev_TF"/>
</dbReference>
<feature type="compositionally biased region" description="Basic and acidic residues" evidence="5">
    <location>
        <begin position="71"/>
        <end position="81"/>
    </location>
</feature>
<dbReference type="SMART" id="SM00717">
    <property type="entry name" value="SANT"/>
    <property type="match status" value="1"/>
</dbReference>
<keyword evidence="1" id="KW-0805">Transcription regulation</keyword>
<evidence type="ECO:0000313" key="9">
    <source>
        <dbReference type="Proteomes" id="UP000694044"/>
    </source>
</evidence>
<dbReference type="Pfam" id="PF00249">
    <property type="entry name" value="Myb_DNA-binding"/>
    <property type="match status" value="1"/>
</dbReference>
<organism evidence="8 9">
    <name type="scientific">Phytophthora pseudosyringae</name>
    <dbReference type="NCBI Taxonomy" id="221518"/>
    <lineage>
        <taxon>Eukaryota</taxon>
        <taxon>Sar</taxon>
        <taxon>Stramenopiles</taxon>
        <taxon>Oomycota</taxon>
        <taxon>Peronosporomycetes</taxon>
        <taxon>Peronosporales</taxon>
        <taxon>Peronosporaceae</taxon>
        <taxon>Phytophthora</taxon>
    </lineage>
</organism>
<keyword evidence="3" id="KW-0804">Transcription</keyword>
<dbReference type="AlphaFoldDB" id="A0A8T1VFN7"/>
<evidence type="ECO:0000313" key="8">
    <source>
        <dbReference type="EMBL" id="KAG7378963.1"/>
    </source>
</evidence>